<evidence type="ECO:0000313" key="3">
    <source>
        <dbReference type="Proteomes" id="UP001044222"/>
    </source>
</evidence>
<dbReference type="AlphaFoldDB" id="A0A9D3MCB9"/>
<name>A0A9D3MCB9_ANGAN</name>
<evidence type="ECO:0000256" key="1">
    <source>
        <dbReference type="SAM" id="MobiDB-lite"/>
    </source>
</evidence>
<keyword evidence="3" id="KW-1185">Reference proteome</keyword>
<sequence length="81" mass="8902">MIVAMEVFSLTIAPPTSFPPPSAPAASHQLPSLSDTNPNIRASVRLQHNTDRTLQSWRLPRATCTTCVQDDGPTRGIYVLW</sequence>
<reference evidence="2" key="1">
    <citation type="submission" date="2021-01" db="EMBL/GenBank/DDBJ databases">
        <title>A chromosome-scale assembly of European eel, Anguilla anguilla.</title>
        <authorList>
            <person name="Henkel C."/>
            <person name="Jong-Raadsen S.A."/>
            <person name="Dufour S."/>
            <person name="Weltzien F.-A."/>
            <person name="Palstra A.P."/>
            <person name="Pelster B."/>
            <person name="Spaink H.P."/>
            <person name="Van Den Thillart G.E."/>
            <person name="Jansen H."/>
            <person name="Zahm M."/>
            <person name="Klopp C."/>
            <person name="Cedric C."/>
            <person name="Louis A."/>
            <person name="Berthelot C."/>
            <person name="Parey E."/>
            <person name="Roest Crollius H."/>
            <person name="Montfort J."/>
            <person name="Robinson-Rechavi M."/>
            <person name="Bucao C."/>
            <person name="Bouchez O."/>
            <person name="Gislard M."/>
            <person name="Lluch J."/>
            <person name="Milhes M."/>
            <person name="Lampietro C."/>
            <person name="Lopez Roques C."/>
            <person name="Donnadieu C."/>
            <person name="Braasch I."/>
            <person name="Desvignes T."/>
            <person name="Postlethwait J."/>
            <person name="Bobe J."/>
            <person name="Guiguen Y."/>
            <person name="Dirks R."/>
        </authorList>
    </citation>
    <scope>NUCLEOTIDE SEQUENCE</scope>
    <source>
        <strain evidence="2">Tag_6206</strain>
        <tissue evidence="2">Liver</tissue>
    </source>
</reference>
<feature type="region of interest" description="Disordered" evidence="1">
    <location>
        <begin position="15"/>
        <end position="37"/>
    </location>
</feature>
<accession>A0A9D3MCB9</accession>
<protein>
    <submittedName>
        <fullName evidence="2">Uncharacterized protein</fullName>
    </submittedName>
</protein>
<organism evidence="2 3">
    <name type="scientific">Anguilla anguilla</name>
    <name type="common">European freshwater eel</name>
    <name type="synonym">Muraena anguilla</name>
    <dbReference type="NCBI Taxonomy" id="7936"/>
    <lineage>
        <taxon>Eukaryota</taxon>
        <taxon>Metazoa</taxon>
        <taxon>Chordata</taxon>
        <taxon>Craniata</taxon>
        <taxon>Vertebrata</taxon>
        <taxon>Euteleostomi</taxon>
        <taxon>Actinopterygii</taxon>
        <taxon>Neopterygii</taxon>
        <taxon>Teleostei</taxon>
        <taxon>Anguilliformes</taxon>
        <taxon>Anguillidae</taxon>
        <taxon>Anguilla</taxon>
    </lineage>
</organism>
<dbReference type="Proteomes" id="UP001044222">
    <property type="component" value="Chromosome 7"/>
</dbReference>
<dbReference type="EMBL" id="JAFIRN010000007">
    <property type="protein sequence ID" value="KAG5845422.1"/>
    <property type="molecule type" value="Genomic_DNA"/>
</dbReference>
<evidence type="ECO:0000313" key="2">
    <source>
        <dbReference type="EMBL" id="KAG5845422.1"/>
    </source>
</evidence>
<comment type="caution">
    <text evidence="2">The sequence shown here is derived from an EMBL/GenBank/DDBJ whole genome shotgun (WGS) entry which is preliminary data.</text>
</comment>
<proteinExistence type="predicted"/>
<gene>
    <name evidence="2" type="ORF">ANANG_G00138890</name>
</gene>